<sequence>MTSDTKRPFDTVLIANRGEIALRIQRACRELGLRTVMICSEADRDAPYGATGDEFICIGPSAPGRSYLNQSAILLAMRASGAGAVHPGYGFLSENADFAQAVEQAGLTFIGPPASAIRIMGDKIAAKRAMIEAGVPCVPGPDTALGEDMADIAEIAAKIGYPVIIKAAGGGGGRGMRIVRDAAALADAVSVTREEARRAFGNPELYMEKFLEKPRHVEIQVLCDNFGNAVWLGHRDCSMQRRHQKVVEEAPSPGIPADIAAAVGARCVAACQRIGYRGVGTFEFLYENGEFYFIEMNTRLQVEHPVTEMTSGLDIVCEQLRVALGLPLLPTQADIQTNGHSFECRINAEDPYTFAGSPGTITALQLPSGEGVRVDTHAVAGYTVPAHYDSLIAKLIVHAPTRDEAIVRMRVALDALKIDGITTNIALHKAIFEDEGFCAGGADIHHLEKWLSKRSAA</sequence>
<evidence type="ECO:0000256" key="5">
    <source>
        <dbReference type="ARBA" id="ARBA00017242"/>
    </source>
</evidence>
<evidence type="ECO:0000256" key="3">
    <source>
        <dbReference type="ARBA" id="ARBA00011750"/>
    </source>
</evidence>
<dbReference type="PROSITE" id="PS00867">
    <property type="entry name" value="CPSASE_2"/>
    <property type="match status" value="1"/>
</dbReference>
<evidence type="ECO:0000256" key="2">
    <source>
        <dbReference type="ARBA" id="ARBA00004956"/>
    </source>
</evidence>
<evidence type="ECO:0000256" key="10">
    <source>
        <dbReference type="ARBA" id="ARBA00022842"/>
    </source>
</evidence>
<dbReference type="Proteomes" id="UP000436911">
    <property type="component" value="Unassembled WGS sequence"/>
</dbReference>
<dbReference type="UniPathway" id="UPA00655">
    <property type="reaction ID" value="UER00711"/>
</dbReference>
<evidence type="ECO:0000256" key="8">
    <source>
        <dbReference type="ARBA" id="ARBA00022741"/>
    </source>
</evidence>
<dbReference type="OrthoDB" id="9763189at2"/>
<dbReference type="InterPro" id="IPR051602">
    <property type="entry name" value="ACC_Biotin_Carboxylase"/>
</dbReference>
<feature type="domain" description="Biotin carboxylation" evidence="16">
    <location>
        <begin position="8"/>
        <end position="452"/>
    </location>
</feature>
<comment type="pathway">
    <text evidence="2 14">Lipid metabolism; malonyl-CoA biosynthesis; malonyl-CoA from acetyl-CoA: step 1/1.</text>
</comment>
<dbReference type="SMART" id="SM00878">
    <property type="entry name" value="Biotin_carb_C"/>
    <property type="match status" value="1"/>
</dbReference>
<dbReference type="Pfam" id="PF02786">
    <property type="entry name" value="CPSase_L_D2"/>
    <property type="match status" value="1"/>
</dbReference>
<dbReference type="Pfam" id="PF00289">
    <property type="entry name" value="Biotin_carb_N"/>
    <property type="match status" value="1"/>
</dbReference>
<comment type="caution">
    <text evidence="18">The sequence shown here is derived from an EMBL/GenBank/DDBJ whole genome shotgun (WGS) entry which is preliminary data.</text>
</comment>
<keyword evidence="14" id="KW-0275">Fatty acid biosynthesis</keyword>
<evidence type="ECO:0000259" key="16">
    <source>
        <dbReference type="PROSITE" id="PS50979"/>
    </source>
</evidence>
<gene>
    <name evidence="18" type="primary">accC</name>
    <name evidence="17" type="ORF">DXT89_22125</name>
    <name evidence="18" type="ORF">GOZ90_23685</name>
</gene>
<evidence type="ECO:0000256" key="1">
    <source>
        <dbReference type="ARBA" id="ARBA00003761"/>
    </source>
</evidence>
<evidence type="ECO:0000313" key="18">
    <source>
        <dbReference type="EMBL" id="MUZ75676.1"/>
    </source>
</evidence>
<dbReference type="PANTHER" id="PTHR48095">
    <property type="entry name" value="PYRUVATE CARBOXYLASE SUBUNIT A"/>
    <property type="match status" value="1"/>
</dbReference>
<dbReference type="Gene3D" id="3.30.470.20">
    <property type="entry name" value="ATP-grasp fold, B domain"/>
    <property type="match status" value="1"/>
</dbReference>
<dbReference type="RefSeq" id="WP_060716930.1">
    <property type="nucleotide sequence ID" value="NZ_JABFNP010000004.1"/>
</dbReference>
<comment type="function">
    <text evidence="1 14">This protein is a component of the acetyl coenzyme A carboxylase complex; first, biotin carboxylase catalyzes the carboxylation of the carrier protein and then the transcarboxylase transfers the carboxyl group to form malonyl-CoA.</text>
</comment>
<dbReference type="InterPro" id="IPR005479">
    <property type="entry name" value="CPAse_ATP-bd"/>
</dbReference>
<dbReference type="GO" id="GO:2001295">
    <property type="term" value="P:malonyl-CoA biosynthetic process"/>
    <property type="evidence" value="ECO:0007669"/>
    <property type="project" value="UniProtKB-UniPathway"/>
</dbReference>
<reference evidence="18 20" key="2">
    <citation type="submission" date="2019-12" db="EMBL/GenBank/DDBJ databases">
        <title>Whole-genome sequencing of Allorhizobium vitis.</title>
        <authorList>
            <person name="Gan H.M."/>
            <person name="Szegedi E."/>
            <person name="Burr T."/>
            <person name="Savka M.A."/>
        </authorList>
    </citation>
    <scope>NUCLEOTIDE SEQUENCE [LARGE SCALE GENOMIC DNA]</scope>
    <source>
        <strain evidence="18 20">CG516</strain>
    </source>
</reference>
<dbReference type="GO" id="GO:0004075">
    <property type="term" value="F:biotin carboxylase activity"/>
    <property type="evidence" value="ECO:0007669"/>
    <property type="project" value="UniProtKB-EC"/>
</dbReference>
<keyword evidence="6 14" id="KW-0436">Ligase</keyword>
<dbReference type="Gene3D" id="3.40.50.20">
    <property type="match status" value="1"/>
</dbReference>
<evidence type="ECO:0000313" key="20">
    <source>
        <dbReference type="Proteomes" id="UP000477951"/>
    </source>
</evidence>
<dbReference type="GO" id="GO:0046872">
    <property type="term" value="F:metal ion binding"/>
    <property type="evidence" value="ECO:0007669"/>
    <property type="project" value="UniProtKB-KW"/>
</dbReference>
<dbReference type="SUPFAM" id="SSF51246">
    <property type="entry name" value="Rudiment single hybrid motif"/>
    <property type="match status" value="1"/>
</dbReference>
<evidence type="ECO:0000256" key="6">
    <source>
        <dbReference type="ARBA" id="ARBA00022598"/>
    </source>
</evidence>
<evidence type="ECO:0000256" key="4">
    <source>
        <dbReference type="ARBA" id="ARBA00013263"/>
    </source>
</evidence>
<comment type="subunit">
    <text evidence="3 14">Acetyl-CoA carboxylase is a heterohexamer of biotin carboxyl carrier protein, biotin carboxylase and the two subunits of carboxyl transferase in a 2:2 complex.</text>
</comment>
<name>A0A368NKR1_AGRVI</name>
<keyword evidence="9 13" id="KW-0067">ATP-binding</keyword>
<dbReference type="InterPro" id="IPR011761">
    <property type="entry name" value="ATP-grasp"/>
</dbReference>
<proteinExistence type="predicted"/>
<keyword evidence="14" id="KW-0444">Lipid biosynthesis</keyword>
<keyword evidence="10" id="KW-0460">Magnesium</keyword>
<dbReference type="InterPro" id="IPR011764">
    <property type="entry name" value="Biotin_carboxylation_dom"/>
</dbReference>
<dbReference type="EC" id="6.3.4.14" evidence="4 14"/>
<evidence type="ECO:0000259" key="15">
    <source>
        <dbReference type="PROSITE" id="PS50975"/>
    </source>
</evidence>
<dbReference type="PANTHER" id="PTHR48095:SF2">
    <property type="entry name" value="BIOTIN CARBOXYLASE, CHLOROPLASTIC"/>
    <property type="match status" value="1"/>
</dbReference>
<keyword evidence="8 13" id="KW-0547">Nucleotide-binding</keyword>
<evidence type="ECO:0000256" key="12">
    <source>
        <dbReference type="ARBA" id="ARBA00048600"/>
    </source>
</evidence>
<evidence type="ECO:0000256" key="7">
    <source>
        <dbReference type="ARBA" id="ARBA00022723"/>
    </source>
</evidence>
<dbReference type="Pfam" id="PF02785">
    <property type="entry name" value="Biotin_carb_C"/>
    <property type="match status" value="1"/>
</dbReference>
<dbReference type="PROSITE" id="PS00866">
    <property type="entry name" value="CPSASE_1"/>
    <property type="match status" value="1"/>
</dbReference>
<evidence type="ECO:0000256" key="9">
    <source>
        <dbReference type="ARBA" id="ARBA00022840"/>
    </source>
</evidence>
<feature type="domain" description="ATP-grasp" evidence="15">
    <location>
        <begin position="127"/>
        <end position="324"/>
    </location>
</feature>
<evidence type="ECO:0000256" key="11">
    <source>
        <dbReference type="ARBA" id="ARBA00033786"/>
    </source>
</evidence>
<dbReference type="PROSITE" id="PS50975">
    <property type="entry name" value="ATP_GRASP"/>
    <property type="match status" value="1"/>
</dbReference>
<dbReference type="InterPro" id="IPR005481">
    <property type="entry name" value="BC-like_N"/>
</dbReference>
<dbReference type="SUPFAM" id="SSF56059">
    <property type="entry name" value="Glutathione synthetase ATP-binding domain-like"/>
    <property type="match status" value="1"/>
</dbReference>
<evidence type="ECO:0000256" key="14">
    <source>
        <dbReference type="RuleBase" id="RU365063"/>
    </source>
</evidence>
<dbReference type="NCBIfam" id="NF006367">
    <property type="entry name" value="PRK08591.1"/>
    <property type="match status" value="1"/>
</dbReference>
<organism evidence="18 20">
    <name type="scientific">Agrobacterium vitis</name>
    <name type="common">Rhizobium vitis</name>
    <dbReference type="NCBI Taxonomy" id="373"/>
    <lineage>
        <taxon>Bacteria</taxon>
        <taxon>Pseudomonadati</taxon>
        <taxon>Pseudomonadota</taxon>
        <taxon>Alphaproteobacteria</taxon>
        <taxon>Hyphomicrobiales</taxon>
        <taxon>Rhizobiaceae</taxon>
        <taxon>Rhizobium/Agrobacterium group</taxon>
        <taxon>Agrobacterium</taxon>
    </lineage>
</organism>
<dbReference type="EMBL" id="QUSG01000019">
    <property type="protein sequence ID" value="KAA3522271.1"/>
    <property type="molecule type" value="Genomic_DNA"/>
</dbReference>
<accession>A0A368NKR1</accession>
<dbReference type="InterPro" id="IPR011054">
    <property type="entry name" value="Rudment_hybrid_motif"/>
</dbReference>
<dbReference type="GO" id="GO:0005524">
    <property type="term" value="F:ATP binding"/>
    <property type="evidence" value="ECO:0007669"/>
    <property type="project" value="UniProtKB-UniRule"/>
</dbReference>
<comment type="catalytic activity">
    <reaction evidence="12 14">
        <text>N(6)-biotinyl-L-lysyl-[protein] + hydrogencarbonate + ATP = N(6)-carboxybiotinyl-L-lysyl-[protein] + ADP + phosphate + H(+)</text>
        <dbReference type="Rhea" id="RHEA:13501"/>
        <dbReference type="Rhea" id="RHEA-COMP:10505"/>
        <dbReference type="Rhea" id="RHEA-COMP:10506"/>
        <dbReference type="ChEBI" id="CHEBI:15378"/>
        <dbReference type="ChEBI" id="CHEBI:17544"/>
        <dbReference type="ChEBI" id="CHEBI:30616"/>
        <dbReference type="ChEBI" id="CHEBI:43474"/>
        <dbReference type="ChEBI" id="CHEBI:83144"/>
        <dbReference type="ChEBI" id="CHEBI:83145"/>
        <dbReference type="ChEBI" id="CHEBI:456216"/>
        <dbReference type="EC" id="6.3.4.14"/>
    </reaction>
</comment>
<dbReference type="InterPro" id="IPR016185">
    <property type="entry name" value="PreATP-grasp_dom_sf"/>
</dbReference>
<keyword evidence="14" id="KW-0443">Lipid metabolism</keyword>
<keyword evidence="7" id="KW-0479">Metal-binding</keyword>
<dbReference type="AlphaFoldDB" id="A0A368NKR1"/>
<dbReference type="Gene3D" id="6.20.290.20">
    <property type="match status" value="1"/>
</dbReference>
<dbReference type="InterPro" id="IPR005482">
    <property type="entry name" value="Biotin_COase_C"/>
</dbReference>
<dbReference type="InterPro" id="IPR004549">
    <property type="entry name" value="Acetyl_CoA_COase_biotin_COase"/>
</dbReference>
<evidence type="ECO:0000313" key="17">
    <source>
        <dbReference type="EMBL" id="KAA3522271.1"/>
    </source>
</evidence>
<dbReference type="NCBIfam" id="TIGR00514">
    <property type="entry name" value="accC"/>
    <property type="match status" value="1"/>
</dbReference>
<dbReference type="Proteomes" id="UP000477951">
    <property type="component" value="Unassembled WGS sequence"/>
</dbReference>
<keyword evidence="14" id="KW-0092">Biotin</keyword>
<dbReference type="SUPFAM" id="SSF52440">
    <property type="entry name" value="PreATP-grasp domain"/>
    <property type="match status" value="1"/>
</dbReference>
<dbReference type="GeneID" id="60684329"/>
<evidence type="ECO:0000313" key="19">
    <source>
        <dbReference type="Proteomes" id="UP000436911"/>
    </source>
</evidence>
<dbReference type="EMBL" id="WPHR01000034">
    <property type="protein sequence ID" value="MUZ75676.1"/>
    <property type="molecule type" value="Genomic_DNA"/>
</dbReference>
<evidence type="ECO:0000256" key="13">
    <source>
        <dbReference type="PROSITE-ProRule" id="PRU00409"/>
    </source>
</evidence>
<protein>
    <recommendedName>
        <fullName evidence="5 14">Biotin carboxylase</fullName>
        <ecNumber evidence="4 14">6.3.4.14</ecNumber>
    </recommendedName>
    <alternativeName>
        <fullName evidence="11 14">Acetyl-coenzyme A carboxylase biotin carboxylase subunit A</fullName>
    </alternativeName>
</protein>
<dbReference type="GO" id="GO:0006633">
    <property type="term" value="P:fatty acid biosynthetic process"/>
    <property type="evidence" value="ECO:0007669"/>
    <property type="project" value="UniProtKB-KW"/>
</dbReference>
<dbReference type="PROSITE" id="PS50979">
    <property type="entry name" value="BC"/>
    <property type="match status" value="1"/>
</dbReference>
<reference evidence="17 19" key="1">
    <citation type="submission" date="2018-08" db="EMBL/GenBank/DDBJ databases">
        <title>Genome sequencing of Agrobacterium vitis strain ICMP 10754.</title>
        <authorList>
            <person name="Visnovsky S.B."/>
            <person name="Pitman A.R."/>
        </authorList>
    </citation>
    <scope>NUCLEOTIDE SEQUENCE [LARGE SCALE GENOMIC DNA]</scope>
    <source>
        <strain evidence="17 19">ICMP 10754</strain>
    </source>
</reference>
<keyword evidence="14" id="KW-0276">Fatty acid metabolism</keyword>